<organism evidence="1 2">
    <name type="scientific">Algoriphagus faecimaris</name>
    <dbReference type="NCBI Taxonomy" id="686796"/>
    <lineage>
        <taxon>Bacteria</taxon>
        <taxon>Pseudomonadati</taxon>
        <taxon>Bacteroidota</taxon>
        <taxon>Cytophagia</taxon>
        <taxon>Cytophagales</taxon>
        <taxon>Cyclobacteriaceae</taxon>
        <taxon>Algoriphagus</taxon>
    </lineage>
</organism>
<name>A0A1G6U0M1_9BACT</name>
<accession>A0A1G6U0M1</accession>
<evidence type="ECO:0000313" key="1">
    <source>
        <dbReference type="EMBL" id="SDD34910.1"/>
    </source>
</evidence>
<dbReference type="Proteomes" id="UP000199060">
    <property type="component" value="Unassembled WGS sequence"/>
</dbReference>
<dbReference type="AlphaFoldDB" id="A0A1G6U0M1"/>
<proteinExistence type="predicted"/>
<sequence length="65" mass="7628">MEKITISILDKKAFKKLEALAKQKLIEINKGQTSSTVDWEKYVGSVKKMPITEIEKDIKEFRNWE</sequence>
<dbReference type="RefSeq" id="WP_169712759.1">
    <property type="nucleotide sequence ID" value="NZ_FNAC01000025.1"/>
</dbReference>
<protein>
    <submittedName>
        <fullName evidence="1">Uncharacterized protein</fullName>
    </submittedName>
</protein>
<dbReference type="EMBL" id="FNAC01000025">
    <property type="protein sequence ID" value="SDD34910.1"/>
    <property type="molecule type" value="Genomic_DNA"/>
</dbReference>
<gene>
    <name evidence="1" type="ORF">SAMN04488104_102550</name>
</gene>
<dbReference type="STRING" id="686796.SAMN04488104_102550"/>
<keyword evidence="2" id="KW-1185">Reference proteome</keyword>
<reference evidence="2" key="1">
    <citation type="submission" date="2016-10" db="EMBL/GenBank/DDBJ databases">
        <authorList>
            <person name="Varghese N."/>
            <person name="Submissions S."/>
        </authorList>
    </citation>
    <scope>NUCLEOTIDE SEQUENCE [LARGE SCALE GENOMIC DNA]</scope>
    <source>
        <strain evidence="2">DSM 23095</strain>
    </source>
</reference>
<evidence type="ECO:0000313" key="2">
    <source>
        <dbReference type="Proteomes" id="UP000199060"/>
    </source>
</evidence>